<dbReference type="Gene3D" id="3.30.710.10">
    <property type="entry name" value="Potassium Channel Kv1.1, Chain A"/>
    <property type="match status" value="1"/>
</dbReference>
<dbReference type="PANTHER" id="PTHR47843">
    <property type="entry name" value="BTB DOMAIN-CONTAINING PROTEIN-RELATED"/>
    <property type="match status" value="1"/>
</dbReference>
<feature type="domain" description="BTB" evidence="2">
    <location>
        <begin position="29"/>
        <end position="117"/>
    </location>
</feature>
<evidence type="ECO:0000313" key="4">
    <source>
        <dbReference type="Proteomes" id="UP001321760"/>
    </source>
</evidence>
<gene>
    <name evidence="3" type="ORF">QBC34DRAFT_184856</name>
</gene>
<reference evidence="3" key="2">
    <citation type="submission" date="2023-05" db="EMBL/GenBank/DDBJ databases">
        <authorList>
            <consortium name="Lawrence Berkeley National Laboratory"/>
            <person name="Steindorff A."/>
            <person name="Hensen N."/>
            <person name="Bonometti L."/>
            <person name="Westerberg I."/>
            <person name="Brannstrom I.O."/>
            <person name="Guillou S."/>
            <person name="Cros-Aarteil S."/>
            <person name="Calhoun S."/>
            <person name="Haridas S."/>
            <person name="Kuo A."/>
            <person name="Mondo S."/>
            <person name="Pangilinan J."/>
            <person name="Riley R."/>
            <person name="Labutti K."/>
            <person name="Andreopoulos B."/>
            <person name="Lipzen A."/>
            <person name="Chen C."/>
            <person name="Yanf M."/>
            <person name="Daum C."/>
            <person name="Ng V."/>
            <person name="Clum A."/>
            <person name="Ohm R."/>
            <person name="Martin F."/>
            <person name="Silar P."/>
            <person name="Natvig D."/>
            <person name="Lalanne C."/>
            <person name="Gautier V."/>
            <person name="Ament-Velasquez S.L."/>
            <person name="Kruys A."/>
            <person name="Hutchinson M.I."/>
            <person name="Powell A.J."/>
            <person name="Barry K."/>
            <person name="Miller A.N."/>
            <person name="Grigoriev I.V."/>
            <person name="Debuchy R."/>
            <person name="Gladieux P."/>
            <person name="Thoren M.H."/>
            <person name="Johannesson H."/>
        </authorList>
    </citation>
    <scope>NUCLEOTIDE SEQUENCE</scope>
    <source>
        <strain evidence="3">PSN243</strain>
    </source>
</reference>
<dbReference type="Proteomes" id="UP001321760">
    <property type="component" value="Unassembled WGS sequence"/>
</dbReference>
<dbReference type="SUPFAM" id="SSF54695">
    <property type="entry name" value="POZ domain"/>
    <property type="match status" value="1"/>
</dbReference>
<dbReference type="Pfam" id="PF00651">
    <property type="entry name" value="BTB"/>
    <property type="match status" value="1"/>
</dbReference>
<feature type="coiled-coil region" evidence="1">
    <location>
        <begin position="201"/>
        <end position="228"/>
    </location>
</feature>
<comment type="caution">
    <text evidence="3">The sequence shown here is derived from an EMBL/GenBank/DDBJ whole genome shotgun (WGS) entry which is preliminary data.</text>
</comment>
<dbReference type="InterPro" id="IPR000210">
    <property type="entry name" value="BTB/POZ_dom"/>
</dbReference>
<sequence length="272" mass="30706">MSSGSRLFGNPEFEQIVPCWDSWEVPYLKLVCQSREFLVPRGCVCRQSPVMAAAVRRPLFQEATSNVIQVERFNVETVESMVEFFYTGDYDILPLAGNSEDHLLLLRHLRVGIIADHYDIQNLATLVNHNIKALDPSKTRNPHVLLQVVEEMASLTSELTRDLSETIAALVAQNITLLSLLGRKSPLVLSLYFGNRGVRIIQQLANKVENLERDLKLTTDRLEASVQTEERLKARDTKAPVREGWPSRAKNVRFGFDCLGEKDRCLVGNNGD</sequence>
<evidence type="ECO:0000259" key="2">
    <source>
        <dbReference type="Pfam" id="PF00651"/>
    </source>
</evidence>
<accession>A0AAV9G6W1</accession>
<dbReference type="EMBL" id="MU865978">
    <property type="protein sequence ID" value="KAK4444326.1"/>
    <property type="molecule type" value="Genomic_DNA"/>
</dbReference>
<dbReference type="InterPro" id="IPR011333">
    <property type="entry name" value="SKP1/BTB/POZ_sf"/>
</dbReference>
<keyword evidence="1" id="KW-0175">Coiled coil</keyword>
<keyword evidence="4" id="KW-1185">Reference proteome</keyword>
<reference evidence="3" key="1">
    <citation type="journal article" date="2023" name="Mol. Phylogenet. Evol.">
        <title>Genome-scale phylogeny and comparative genomics of the fungal order Sordariales.</title>
        <authorList>
            <person name="Hensen N."/>
            <person name="Bonometti L."/>
            <person name="Westerberg I."/>
            <person name="Brannstrom I.O."/>
            <person name="Guillou S."/>
            <person name="Cros-Aarteil S."/>
            <person name="Calhoun S."/>
            <person name="Haridas S."/>
            <person name="Kuo A."/>
            <person name="Mondo S."/>
            <person name="Pangilinan J."/>
            <person name="Riley R."/>
            <person name="LaButti K."/>
            <person name="Andreopoulos B."/>
            <person name="Lipzen A."/>
            <person name="Chen C."/>
            <person name="Yan M."/>
            <person name="Daum C."/>
            <person name="Ng V."/>
            <person name="Clum A."/>
            <person name="Steindorff A."/>
            <person name="Ohm R.A."/>
            <person name="Martin F."/>
            <person name="Silar P."/>
            <person name="Natvig D.O."/>
            <person name="Lalanne C."/>
            <person name="Gautier V."/>
            <person name="Ament-Velasquez S.L."/>
            <person name="Kruys A."/>
            <person name="Hutchinson M.I."/>
            <person name="Powell A.J."/>
            <person name="Barry K."/>
            <person name="Miller A.N."/>
            <person name="Grigoriev I.V."/>
            <person name="Debuchy R."/>
            <person name="Gladieux P."/>
            <person name="Hiltunen Thoren M."/>
            <person name="Johannesson H."/>
        </authorList>
    </citation>
    <scope>NUCLEOTIDE SEQUENCE</scope>
    <source>
        <strain evidence="3">PSN243</strain>
    </source>
</reference>
<evidence type="ECO:0000313" key="3">
    <source>
        <dbReference type="EMBL" id="KAK4444326.1"/>
    </source>
</evidence>
<name>A0AAV9G6W1_9PEZI</name>
<dbReference type="PANTHER" id="PTHR47843:SF5">
    <property type="entry name" value="BTB_POZ DOMAIN PROTEIN"/>
    <property type="match status" value="1"/>
</dbReference>
<organism evidence="3 4">
    <name type="scientific">Podospora aff. communis PSN243</name>
    <dbReference type="NCBI Taxonomy" id="3040156"/>
    <lineage>
        <taxon>Eukaryota</taxon>
        <taxon>Fungi</taxon>
        <taxon>Dikarya</taxon>
        <taxon>Ascomycota</taxon>
        <taxon>Pezizomycotina</taxon>
        <taxon>Sordariomycetes</taxon>
        <taxon>Sordariomycetidae</taxon>
        <taxon>Sordariales</taxon>
        <taxon>Podosporaceae</taxon>
        <taxon>Podospora</taxon>
    </lineage>
</organism>
<dbReference type="AlphaFoldDB" id="A0AAV9G6W1"/>
<protein>
    <recommendedName>
        <fullName evidence="2">BTB domain-containing protein</fullName>
    </recommendedName>
</protein>
<evidence type="ECO:0000256" key="1">
    <source>
        <dbReference type="SAM" id="Coils"/>
    </source>
</evidence>
<proteinExistence type="predicted"/>